<evidence type="ECO:0000313" key="2">
    <source>
        <dbReference type="EMBL" id="KJD47199.1"/>
    </source>
</evidence>
<protein>
    <submittedName>
        <fullName evidence="2">Uncharacterized protein</fullName>
    </submittedName>
</protein>
<evidence type="ECO:0000313" key="3">
    <source>
        <dbReference type="Proteomes" id="UP000032534"/>
    </source>
</evidence>
<reference evidence="2 3" key="1">
    <citation type="submission" date="2014-11" db="EMBL/GenBank/DDBJ databases">
        <title>Draft Genome Sequences of Paenibacillus polymyxa NRRL B-30509 and Paenibacillus terrae NRRL B-30644, Strains from a Poultry Environment that Produce Tridecaptin A and Paenicidins.</title>
        <authorList>
            <person name="van Belkum M.J."/>
            <person name="Lohans C.T."/>
            <person name="Vederas J.C."/>
        </authorList>
    </citation>
    <scope>NUCLEOTIDE SEQUENCE [LARGE SCALE GENOMIC DNA]</scope>
    <source>
        <strain evidence="2 3">NRRL B-30644</strain>
    </source>
</reference>
<feature type="transmembrane region" description="Helical" evidence="1">
    <location>
        <begin position="63"/>
        <end position="83"/>
    </location>
</feature>
<accession>A0A0D7X7S2</accession>
<keyword evidence="1" id="KW-1133">Transmembrane helix</keyword>
<keyword evidence="1" id="KW-0472">Membrane</keyword>
<comment type="caution">
    <text evidence="2">The sequence shown here is derived from an EMBL/GenBank/DDBJ whole genome shotgun (WGS) entry which is preliminary data.</text>
</comment>
<sequence length="84" mass="9881">VGFHFIQPDGMYQNLSLDFVNKIRTHSLFSFQRSNLHYVLLLSYFVSPPRLSGDLNNVTHNLILRQAFFVKFIFMLVCNIFILL</sequence>
<dbReference type="EMBL" id="JTHP01000002">
    <property type="protein sequence ID" value="KJD47199.1"/>
    <property type="molecule type" value="Genomic_DNA"/>
</dbReference>
<dbReference type="AlphaFoldDB" id="A0A0D7X7S2"/>
<dbReference type="Proteomes" id="UP000032534">
    <property type="component" value="Unassembled WGS sequence"/>
</dbReference>
<evidence type="ECO:0000256" key="1">
    <source>
        <dbReference type="SAM" id="Phobius"/>
    </source>
</evidence>
<gene>
    <name evidence="2" type="ORF">QD47_01350</name>
</gene>
<dbReference type="PATRIC" id="fig|159743.3.peg.304"/>
<name>A0A0D7X7S2_9BACL</name>
<keyword evidence="3" id="KW-1185">Reference proteome</keyword>
<proteinExistence type="predicted"/>
<organism evidence="2 3">
    <name type="scientific">Paenibacillus terrae</name>
    <dbReference type="NCBI Taxonomy" id="159743"/>
    <lineage>
        <taxon>Bacteria</taxon>
        <taxon>Bacillati</taxon>
        <taxon>Bacillota</taxon>
        <taxon>Bacilli</taxon>
        <taxon>Bacillales</taxon>
        <taxon>Paenibacillaceae</taxon>
        <taxon>Paenibacillus</taxon>
    </lineage>
</organism>
<keyword evidence="1" id="KW-0812">Transmembrane</keyword>
<feature type="non-terminal residue" evidence="2">
    <location>
        <position position="1"/>
    </location>
</feature>